<organism evidence="1 2">
    <name type="scientific">Roseicyclus marinus</name>
    <dbReference type="NCBI Taxonomy" id="2161673"/>
    <lineage>
        <taxon>Bacteria</taxon>
        <taxon>Pseudomonadati</taxon>
        <taxon>Pseudomonadota</taxon>
        <taxon>Alphaproteobacteria</taxon>
        <taxon>Rhodobacterales</taxon>
        <taxon>Roseobacteraceae</taxon>
        <taxon>Roseicyclus</taxon>
    </lineage>
</organism>
<keyword evidence="2" id="KW-1185">Reference proteome</keyword>
<gene>
    <name evidence="1" type="ORF">MACH21_08280</name>
</gene>
<protein>
    <submittedName>
        <fullName evidence="1">Uncharacterized protein</fullName>
    </submittedName>
</protein>
<accession>A0AA48HI73</accession>
<reference evidence="1 2" key="1">
    <citation type="submission" date="2023-01" db="EMBL/GenBank/DDBJ databases">
        <title>Complete genome sequence of Roseicyclus marinus strain Dej080120_10.</title>
        <authorList>
            <person name="Ueki S."/>
            <person name="Maruyama F."/>
        </authorList>
    </citation>
    <scope>NUCLEOTIDE SEQUENCE [LARGE SCALE GENOMIC DNA]</scope>
    <source>
        <strain evidence="1 2">Dej080120_10</strain>
    </source>
</reference>
<sequence>MAICKDIMHGAGAAACDAAEWQGVGPKPRALPLSDGAAMNPPLRVGRFDRLRGVDALALPDPGPAGARAPTITSAMRAADLIAAEA</sequence>
<dbReference type="EMBL" id="AP027266">
    <property type="protein sequence ID" value="BDW84651.1"/>
    <property type="molecule type" value="Genomic_DNA"/>
</dbReference>
<dbReference type="AlphaFoldDB" id="A0AA48HI73"/>
<dbReference type="KEGG" id="rmai:MACH21_08280"/>
<evidence type="ECO:0000313" key="2">
    <source>
        <dbReference type="Proteomes" id="UP001337723"/>
    </source>
</evidence>
<name>A0AA48HI73_9RHOB</name>
<dbReference type="Proteomes" id="UP001337723">
    <property type="component" value="Chromosome"/>
</dbReference>
<proteinExistence type="predicted"/>
<evidence type="ECO:0000313" key="1">
    <source>
        <dbReference type="EMBL" id="BDW84651.1"/>
    </source>
</evidence>
<dbReference type="RefSeq" id="WP_338274683.1">
    <property type="nucleotide sequence ID" value="NZ_AP027266.1"/>
</dbReference>